<evidence type="ECO:0000256" key="2">
    <source>
        <dbReference type="ARBA" id="ARBA00022723"/>
    </source>
</evidence>
<evidence type="ECO:0000256" key="5">
    <source>
        <dbReference type="ARBA" id="ARBA00049598"/>
    </source>
</evidence>
<evidence type="ECO:0000256" key="1">
    <source>
        <dbReference type="ARBA" id="ARBA00022553"/>
    </source>
</evidence>
<dbReference type="GO" id="GO:0005634">
    <property type="term" value="C:nucleus"/>
    <property type="evidence" value="ECO:0007669"/>
    <property type="project" value="TreeGrafter"/>
</dbReference>
<keyword evidence="3 7" id="KW-0863">Zinc-finger</keyword>
<dbReference type="SUPFAM" id="SSF144232">
    <property type="entry name" value="HIT/MYND zinc finger-like"/>
    <property type="match status" value="1"/>
</dbReference>
<dbReference type="InterPro" id="IPR051639">
    <property type="entry name" value="BCD1"/>
</dbReference>
<dbReference type="PANTHER" id="PTHR13483:SF3">
    <property type="entry name" value="BOX C_D SNORNA PROTEIN 1"/>
    <property type="match status" value="1"/>
</dbReference>
<dbReference type="InterPro" id="IPR057721">
    <property type="entry name" value="BCD1_alpha/beta"/>
</dbReference>
<proteinExistence type="inferred from homology"/>
<dbReference type="PANTHER" id="PTHR13483">
    <property type="entry name" value="BOX C_D SNORNA PROTEIN 1-RELATED"/>
    <property type="match status" value="1"/>
</dbReference>
<evidence type="ECO:0000256" key="6">
    <source>
        <dbReference type="ARBA" id="ARBA00049654"/>
    </source>
</evidence>
<organism evidence="10 11">
    <name type="scientific">Maudiozyma humilis</name>
    <name type="common">Sour dough yeast</name>
    <name type="synonym">Kazachstania humilis</name>
    <dbReference type="NCBI Taxonomy" id="51915"/>
    <lineage>
        <taxon>Eukaryota</taxon>
        <taxon>Fungi</taxon>
        <taxon>Dikarya</taxon>
        <taxon>Ascomycota</taxon>
        <taxon>Saccharomycotina</taxon>
        <taxon>Saccharomycetes</taxon>
        <taxon>Saccharomycetales</taxon>
        <taxon>Saccharomycetaceae</taxon>
        <taxon>Maudiozyma</taxon>
    </lineage>
</organism>
<evidence type="ECO:0000313" key="10">
    <source>
        <dbReference type="EMBL" id="GMM58992.1"/>
    </source>
</evidence>
<dbReference type="Proteomes" id="UP001377567">
    <property type="component" value="Unassembled WGS sequence"/>
</dbReference>
<comment type="similarity">
    <text evidence="6">Belongs to the BCD1 family.</text>
</comment>
<dbReference type="Gene3D" id="3.30.60.190">
    <property type="match status" value="1"/>
</dbReference>
<evidence type="ECO:0000259" key="9">
    <source>
        <dbReference type="PROSITE" id="PS51083"/>
    </source>
</evidence>
<dbReference type="GO" id="GO:0070761">
    <property type="term" value="C:pre-snoRNP complex"/>
    <property type="evidence" value="ECO:0007669"/>
    <property type="project" value="TreeGrafter"/>
</dbReference>
<comment type="caution">
    <text evidence="10">The sequence shown here is derived from an EMBL/GenBank/DDBJ whole genome shotgun (WGS) entry which is preliminary data.</text>
</comment>
<dbReference type="AlphaFoldDB" id="A0AAV5S7W9"/>
<sequence>MTETQEHTSEKSADDSLCEICHKVPFKYKCPGCARRTCSLACSKQHKITFDCSGKAYDPLKYVSHKEIQNADDEKHESNHLIQRDFNFLTGMKRKLKLDQHDAFVRNKKVLRSGFSTFLKDPPPSNSHCVMNRGAYCFLLPKKMSRSVNNRSRMDKREGVYTWTVEWLLCPSGGESVSHITHGFKETDTLAQGMTEPTFELCRSTLGISEETSDISKREGILRQHNVRFYIKWFPHGMHQYRESRELIELNTEKCLGELLRGRTVLEYPTVYVATSEVDLPKGMVVIDETTKTDEERGLKSRYEGSTKSSNAPKNEDQASASDDEAPEVASTKDDNVEVAADTTAATKAPIAEEDDEYDPLA</sequence>
<keyword evidence="1" id="KW-0597">Phosphoprotein</keyword>
<accession>A0AAV5S7W9</accession>
<evidence type="ECO:0000256" key="3">
    <source>
        <dbReference type="ARBA" id="ARBA00022771"/>
    </source>
</evidence>
<keyword evidence="4" id="KW-0862">Zinc</keyword>
<feature type="compositionally biased region" description="Acidic residues" evidence="8">
    <location>
        <begin position="352"/>
        <end position="362"/>
    </location>
</feature>
<feature type="compositionally biased region" description="Basic and acidic residues" evidence="8">
    <location>
        <begin position="289"/>
        <end position="305"/>
    </location>
</feature>
<gene>
    <name evidence="10" type="ORF">DAKH74_056090</name>
</gene>
<dbReference type="InterPro" id="IPR007529">
    <property type="entry name" value="Znf_HIT"/>
</dbReference>
<dbReference type="GO" id="GO:0000463">
    <property type="term" value="P:maturation of LSU-rRNA from tricistronic rRNA transcript (SSU-rRNA, 5.8S rRNA, LSU-rRNA)"/>
    <property type="evidence" value="ECO:0007669"/>
    <property type="project" value="TreeGrafter"/>
</dbReference>
<dbReference type="GO" id="GO:0048254">
    <property type="term" value="P:snoRNA localization"/>
    <property type="evidence" value="ECO:0007669"/>
    <property type="project" value="TreeGrafter"/>
</dbReference>
<dbReference type="CDD" id="cd23023">
    <property type="entry name" value="zf-HIT_BCD1"/>
    <property type="match status" value="1"/>
</dbReference>
<reference evidence="10 11" key="1">
    <citation type="journal article" date="2023" name="Elife">
        <title>Identification of key yeast species and microbe-microbe interactions impacting larval growth of Drosophila in the wild.</title>
        <authorList>
            <person name="Mure A."/>
            <person name="Sugiura Y."/>
            <person name="Maeda R."/>
            <person name="Honda K."/>
            <person name="Sakurai N."/>
            <person name="Takahashi Y."/>
            <person name="Watada M."/>
            <person name="Katoh T."/>
            <person name="Gotoh A."/>
            <person name="Gotoh Y."/>
            <person name="Taniguchi I."/>
            <person name="Nakamura K."/>
            <person name="Hayashi T."/>
            <person name="Katayama T."/>
            <person name="Uemura T."/>
            <person name="Hattori Y."/>
        </authorList>
    </citation>
    <scope>NUCLEOTIDE SEQUENCE [LARGE SCALE GENOMIC DNA]</scope>
    <source>
        <strain evidence="10 11">KH-74</strain>
    </source>
</reference>
<keyword evidence="2" id="KW-0479">Metal-binding</keyword>
<dbReference type="GO" id="GO:0000492">
    <property type="term" value="P:box C/D snoRNP assembly"/>
    <property type="evidence" value="ECO:0007669"/>
    <property type="project" value="TreeGrafter"/>
</dbReference>
<dbReference type="Pfam" id="PF04438">
    <property type="entry name" value="zf-HIT"/>
    <property type="match status" value="1"/>
</dbReference>
<evidence type="ECO:0000256" key="8">
    <source>
        <dbReference type="SAM" id="MobiDB-lite"/>
    </source>
</evidence>
<keyword evidence="11" id="KW-1185">Reference proteome</keyword>
<dbReference type="GO" id="GO:0008270">
    <property type="term" value="F:zinc ion binding"/>
    <property type="evidence" value="ECO:0007669"/>
    <property type="project" value="UniProtKB-UniRule"/>
</dbReference>
<feature type="region of interest" description="Disordered" evidence="8">
    <location>
        <begin position="289"/>
        <end position="362"/>
    </location>
</feature>
<evidence type="ECO:0000313" key="11">
    <source>
        <dbReference type="Proteomes" id="UP001377567"/>
    </source>
</evidence>
<feature type="compositionally biased region" description="Polar residues" evidence="8">
    <location>
        <begin position="306"/>
        <end position="321"/>
    </location>
</feature>
<comment type="function">
    <text evidence="5">Required for box C/D snoRNAs accumulation involved in snoRNA processing, snoRNA transport to the nucleolus and ribosome biogenesis.</text>
</comment>
<name>A0AAV5S7W9_MAUHU</name>
<evidence type="ECO:0000256" key="4">
    <source>
        <dbReference type="ARBA" id="ARBA00022833"/>
    </source>
</evidence>
<dbReference type="PROSITE" id="PS51083">
    <property type="entry name" value="ZF_HIT"/>
    <property type="match status" value="1"/>
</dbReference>
<evidence type="ECO:0000256" key="7">
    <source>
        <dbReference type="PROSITE-ProRule" id="PRU00453"/>
    </source>
</evidence>
<protein>
    <submittedName>
        <fullName evidence="10">Bcd1 protein</fullName>
    </submittedName>
</protein>
<feature type="domain" description="HIT-type" evidence="9">
    <location>
        <begin position="18"/>
        <end position="52"/>
    </location>
</feature>
<dbReference type="EMBL" id="BTGD01000025">
    <property type="protein sequence ID" value="GMM58992.1"/>
    <property type="molecule type" value="Genomic_DNA"/>
</dbReference>
<dbReference type="Pfam" id="PF25790">
    <property type="entry name" value="BCD1"/>
    <property type="match status" value="1"/>
</dbReference>